<name>A0A223NRE0_9SPHI</name>
<evidence type="ECO:0000313" key="2">
    <source>
        <dbReference type="EMBL" id="ASU32320.1"/>
    </source>
</evidence>
<evidence type="ECO:0000256" key="1">
    <source>
        <dbReference type="SAM" id="Phobius"/>
    </source>
</evidence>
<gene>
    <name evidence="2" type="ORF">MuYL_0417</name>
</gene>
<accession>A0A223NRE0</accession>
<evidence type="ECO:0000313" key="3">
    <source>
        <dbReference type="Proteomes" id="UP000215002"/>
    </source>
</evidence>
<dbReference type="Proteomes" id="UP000215002">
    <property type="component" value="Chromosome"/>
</dbReference>
<keyword evidence="1" id="KW-0472">Membrane</keyword>
<organism evidence="2 3">
    <name type="scientific">Mucilaginibacter xinganensis</name>
    <dbReference type="NCBI Taxonomy" id="1234841"/>
    <lineage>
        <taxon>Bacteria</taxon>
        <taxon>Pseudomonadati</taxon>
        <taxon>Bacteroidota</taxon>
        <taxon>Sphingobacteriia</taxon>
        <taxon>Sphingobacteriales</taxon>
        <taxon>Sphingobacteriaceae</taxon>
        <taxon>Mucilaginibacter</taxon>
    </lineage>
</organism>
<dbReference type="AlphaFoldDB" id="A0A223NRE0"/>
<keyword evidence="1" id="KW-1133">Transmembrane helix</keyword>
<feature type="transmembrane region" description="Helical" evidence="1">
    <location>
        <begin position="12"/>
        <end position="34"/>
    </location>
</feature>
<proteinExistence type="predicted"/>
<reference evidence="2 3" key="1">
    <citation type="submission" date="2017-08" db="EMBL/GenBank/DDBJ databases">
        <title>Complete genome sequence of Mucilaginibacter sp. strain BJC16-A31.</title>
        <authorList>
            <consortium name="Henan University of Science and Technology"/>
            <person name="You X."/>
        </authorList>
    </citation>
    <scope>NUCLEOTIDE SEQUENCE [LARGE SCALE GENOMIC DNA]</scope>
    <source>
        <strain evidence="2 3">BJC16-A31</strain>
    </source>
</reference>
<dbReference type="KEGG" id="muc:MuYL_0417"/>
<sequence length="44" mass="5227">MLFFDFTGPFLLRLLLAIANLFIPSATHNALYFYDLQKYKSKRK</sequence>
<dbReference type="EMBL" id="CP022743">
    <property type="protein sequence ID" value="ASU32320.1"/>
    <property type="molecule type" value="Genomic_DNA"/>
</dbReference>
<keyword evidence="3" id="KW-1185">Reference proteome</keyword>
<keyword evidence="1" id="KW-0812">Transmembrane</keyword>
<protein>
    <submittedName>
        <fullName evidence="2">Uncharacterized protein</fullName>
    </submittedName>
</protein>